<dbReference type="Pfam" id="PF22725">
    <property type="entry name" value="GFO_IDH_MocA_C3"/>
    <property type="match status" value="1"/>
</dbReference>
<dbReference type="GO" id="GO:0000166">
    <property type="term" value="F:nucleotide binding"/>
    <property type="evidence" value="ECO:0007669"/>
    <property type="project" value="InterPro"/>
</dbReference>
<feature type="domain" description="GFO/IDH/MocA-like oxidoreductase" evidence="3">
    <location>
        <begin position="155"/>
        <end position="280"/>
    </location>
</feature>
<accession>A0A2N5N125</accession>
<name>A0A2N5N125_9BACL</name>
<dbReference type="AlphaFoldDB" id="A0A2N5N125"/>
<gene>
    <name evidence="4" type="ORF">B8V81_2475</name>
</gene>
<dbReference type="GO" id="GO:0016491">
    <property type="term" value="F:oxidoreductase activity"/>
    <property type="evidence" value="ECO:0007669"/>
    <property type="project" value="UniProtKB-KW"/>
</dbReference>
<organism evidence="4 5">
    <name type="scientific">Paenibacillus pasadenensis</name>
    <dbReference type="NCBI Taxonomy" id="217090"/>
    <lineage>
        <taxon>Bacteria</taxon>
        <taxon>Bacillati</taxon>
        <taxon>Bacillota</taxon>
        <taxon>Bacilli</taxon>
        <taxon>Bacillales</taxon>
        <taxon>Paenibacillaceae</taxon>
        <taxon>Paenibacillus</taxon>
    </lineage>
</organism>
<sequence>MSKDGMNYAPEGKPRPVVEQGEFRFAAAHLDHGHIYGMCNGLTEAGGTLAAVYDPQPERAAALAARYPGAVVAGSLEEILQDPDIRLVAAAAVPSERGPLGVRVMEHGKDYFTDKTPFTELAQLELARQTAARTGRKYAVYFSERLHVESAVFAGKLVEDGAIGRVVQVIGTGPHRLNAPSRPRWFFERERYGGILCDIGSHQIEQFLHYAGCRDAQVLSSKVGNFANPDHPELEDFGDATLLGDNGASQYFRVDWLTPDGLSTWGDGRTILLGTKGYIELRKYVDIARGSGGDQLYLVDGQGEHRMELGGKVGFPYFGQLILDVLNRTENAMTQEHAFKAAELCLRAQAQAIRIDSGAGVLQAQAQAASASAAAQESRSDSPQGKELRP</sequence>
<evidence type="ECO:0000256" key="1">
    <source>
        <dbReference type="ARBA" id="ARBA00023002"/>
    </source>
</evidence>
<dbReference type="InterPro" id="IPR000683">
    <property type="entry name" value="Gfo/Idh/MocA-like_OxRdtase_N"/>
</dbReference>
<keyword evidence="5" id="KW-1185">Reference proteome</keyword>
<keyword evidence="1" id="KW-0560">Oxidoreductase</keyword>
<dbReference type="PANTHER" id="PTHR43818:SF11">
    <property type="entry name" value="BCDNA.GH03377"/>
    <property type="match status" value="1"/>
</dbReference>
<dbReference type="SUPFAM" id="SSF51735">
    <property type="entry name" value="NAD(P)-binding Rossmann-fold domains"/>
    <property type="match status" value="1"/>
</dbReference>
<dbReference type="InterPro" id="IPR050463">
    <property type="entry name" value="Gfo/Idh/MocA_oxidrdct_glycsds"/>
</dbReference>
<dbReference type="Proteomes" id="UP000234789">
    <property type="component" value="Unassembled WGS sequence"/>
</dbReference>
<feature type="domain" description="Gfo/Idh/MocA-like oxidoreductase N-terminal" evidence="2">
    <location>
        <begin position="47"/>
        <end position="142"/>
    </location>
</feature>
<dbReference type="SUPFAM" id="SSF55347">
    <property type="entry name" value="Glyceraldehyde-3-phosphate dehydrogenase-like, C-terminal domain"/>
    <property type="match status" value="1"/>
</dbReference>
<protein>
    <submittedName>
        <fullName evidence="4">Oxidoreductase domain protein</fullName>
    </submittedName>
</protein>
<dbReference type="InterPro" id="IPR055170">
    <property type="entry name" value="GFO_IDH_MocA-like_dom"/>
</dbReference>
<evidence type="ECO:0000259" key="3">
    <source>
        <dbReference type="Pfam" id="PF22725"/>
    </source>
</evidence>
<dbReference type="Gene3D" id="3.30.360.10">
    <property type="entry name" value="Dihydrodipicolinate Reductase, domain 2"/>
    <property type="match status" value="1"/>
</dbReference>
<evidence type="ECO:0000313" key="5">
    <source>
        <dbReference type="Proteomes" id="UP000234789"/>
    </source>
</evidence>
<evidence type="ECO:0000259" key="2">
    <source>
        <dbReference type="Pfam" id="PF01408"/>
    </source>
</evidence>
<dbReference type="Gene3D" id="3.40.50.720">
    <property type="entry name" value="NAD(P)-binding Rossmann-like Domain"/>
    <property type="match status" value="1"/>
</dbReference>
<dbReference type="OrthoDB" id="9768836at2"/>
<dbReference type="Pfam" id="PF01408">
    <property type="entry name" value="GFO_IDH_MocA"/>
    <property type="match status" value="1"/>
</dbReference>
<comment type="caution">
    <text evidence="4">The sequence shown here is derived from an EMBL/GenBank/DDBJ whole genome shotgun (WGS) entry which is preliminary data.</text>
</comment>
<proteinExistence type="predicted"/>
<evidence type="ECO:0000313" key="4">
    <source>
        <dbReference type="EMBL" id="PLT44044.1"/>
    </source>
</evidence>
<reference evidence="4 5" key="1">
    <citation type="submission" date="2017-05" db="EMBL/GenBank/DDBJ databases">
        <title>Functional genome analysis of Paenibacillus pasadenensis strain R16: insights on endophytic life style and antifungal activity.</title>
        <authorList>
            <person name="Passera A."/>
            <person name="Marcolungo L."/>
            <person name="Casati P."/>
            <person name="Brasca M."/>
            <person name="Quaglino F."/>
            <person name="Delledonne M."/>
        </authorList>
    </citation>
    <scope>NUCLEOTIDE SEQUENCE [LARGE SCALE GENOMIC DNA]</scope>
    <source>
        <strain evidence="4 5">R16</strain>
    </source>
</reference>
<dbReference type="PANTHER" id="PTHR43818">
    <property type="entry name" value="BCDNA.GH03377"/>
    <property type="match status" value="1"/>
</dbReference>
<dbReference type="RefSeq" id="WP_084136775.1">
    <property type="nucleotide sequence ID" value="NZ_BIMM01000050.1"/>
</dbReference>
<dbReference type="EMBL" id="NFEZ01000004">
    <property type="protein sequence ID" value="PLT44044.1"/>
    <property type="molecule type" value="Genomic_DNA"/>
</dbReference>
<dbReference type="InterPro" id="IPR036291">
    <property type="entry name" value="NAD(P)-bd_dom_sf"/>
</dbReference>